<evidence type="ECO:0008006" key="3">
    <source>
        <dbReference type="Google" id="ProtNLM"/>
    </source>
</evidence>
<sequence>MIRKMNSVFFVFVLSVLFGKTCFSDSKSKESLLDKGSQYKSKLNKSKVLAVVVGKEITYSEVIKFINANKSLSEQFLKASQDSDVKKVSEVIEKVLNLIIKQKIMKFIAENKGYDKDDKYKKEFIRANNQVKMKLFQESVLKEVRKDDLELKKLYNSIKNELVNERIIGMLLISRTKDDANSVIKAINHDAKSKKEPFEKIFEDNLKKYSIESDNKNVSYVEKLVTQLDYDLGTLASKSISNLNSGSITQTPFAISGKNNKHNGLWGVFYLKSKQKKQISYDESMILLQTLLFSKKMNQIVSEHDEFKKVKKYNSN</sequence>
<dbReference type="KEGG" id="nabu:FZC36_02210"/>
<protein>
    <recommendedName>
        <fullName evidence="3">SurA N-terminal domain-containing protein</fullName>
    </recommendedName>
</protein>
<name>A0A5C0UHL9_9PROT</name>
<evidence type="ECO:0000313" key="2">
    <source>
        <dbReference type="Proteomes" id="UP000324924"/>
    </source>
</evidence>
<dbReference type="EMBL" id="CP043314">
    <property type="protein sequence ID" value="QEK39227.1"/>
    <property type="molecule type" value="Genomic_DNA"/>
</dbReference>
<proteinExistence type="predicted"/>
<dbReference type="RefSeq" id="WP_148972350.1">
    <property type="nucleotide sequence ID" value="NZ_CP043314.1"/>
</dbReference>
<evidence type="ECO:0000313" key="1">
    <source>
        <dbReference type="EMBL" id="QEK39227.1"/>
    </source>
</evidence>
<reference evidence="1 2" key="1">
    <citation type="submission" date="2019-08" db="EMBL/GenBank/DDBJ databases">
        <title>Highly reduced genomes of protist endosymbionts show evolutionary convergence.</title>
        <authorList>
            <person name="George E."/>
            <person name="Husnik F."/>
            <person name="Tashyreva D."/>
            <person name="Prokopchuk G."/>
            <person name="Horak A."/>
            <person name="Kwong W.K."/>
            <person name="Lukes J."/>
            <person name="Keeling P.J."/>
        </authorList>
    </citation>
    <scope>NUCLEOTIDE SEQUENCE [LARGE SCALE GENOMIC DNA]</scope>
    <source>
        <strain evidence="1">1604HC</strain>
    </source>
</reference>
<dbReference type="InterPro" id="IPR027304">
    <property type="entry name" value="Trigger_fact/SurA_dom_sf"/>
</dbReference>
<keyword evidence="2" id="KW-1185">Reference proteome</keyword>
<gene>
    <name evidence="1" type="ORF">FZC36_02210</name>
</gene>
<organism evidence="1 2">
    <name type="scientific">Candidatus Nesciobacter abundans</name>
    <dbReference type="NCBI Taxonomy" id="2601668"/>
    <lineage>
        <taxon>Bacteria</taxon>
        <taxon>Pseudomonadati</taxon>
        <taxon>Pseudomonadota</taxon>
        <taxon>Alphaproteobacteria</taxon>
        <taxon>Holosporales</taxon>
        <taxon>Holosporaceae</taxon>
        <taxon>Candidatus Nesciobacter</taxon>
    </lineage>
</organism>
<accession>A0A5C0UHL9</accession>
<dbReference type="Proteomes" id="UP000324924">
    <property type="component" value="Chromosome"/>
</dbReference>
<dbReference type="SUPFAM" id="SSF109998">
    <property type="entry name" value="Triger factor/SurA peptide-binding domain-like"/>
    <property type="match status" value="1"/>
</dbReference>
<dbReference type="AlphaFoldDB" id="A0A5C0UHL9"/>